<feature type="chain" id="PRO_5003970024" evidence="5">
    <location>
        <begin position="17"/>
        <end position="1479"/>
    </location>
</feature>
<feature type="domain" description="LRAT" evidence="6">
    <location>
        <begin position="106"/>
        <end position="216"/>
    </location>
</feature>
<evidence type="ECO:0000256" key="1">
    <source>
        <dbReference type="ARBA" id="ARBA00007824"/>
    </source>
</evidence>
<name>L5LBC9_MYODS</name>
<keyword evidence="5" id="KW-0732">Signal</keyword>
<dbReference type="GO" id="GO:0016410">
    <property type="term" value="F:N-acyltransferase activity"/>
    <property type="evidence" value="ECO:0007669"/>
    <property type="project" value="TreeGrafter"/>
</dbReference>
<dbReference type="PANTHER" id="PTHR13943:SF36">
    <property type="entry name" value="PHOSPHOLIPASE A AND ACYLTRANSFERASE 4"/>
    <property type="match status" value="1"/>
</dbReference>
<dbReference type="InterPro" id="IPR051496">
    <property type="entry name" value="H-rev107_PLA/AT"/>
</dbReference>
<evidence type="ECO:0000313" key="8">
    <source>
        <dbReference type="Proteomes" id="UP000010556"/>
    </source>
</evidence>
<proteinExistence type="inferred from homology"/>
<reference evidence="8" key="1">
    <citation type="journal article" date="2013" name="Science">
        <title>Comparative analysis of bat genomes provides insight into the evolution of flight and immunity.</title>
        <authorList>
            <person name="Zhang G."/>
            <person name="Cowled C."/>
            <person name="Shi Z."/>
            <person name="Huang Z."/>
            <person name="Bishop-Lilly K.A."/>
            <person name="Fang X."/>
            <person name="Wynne J.W."/>
            <person name="Xiong Z."/>
            <person name="Baker M.L."/>
            <person name="Zhao W."/>
            <person name="Tachedjian M."/>
            <person name="Zhu Y."/>
            <person name="Zhou P."/>
            <person name="Jiang X."/>
            <person name="Ng J."/>
            <person name="Yang L."/>
            <person name="Wu L."/>
            <person name="Xiao J."/>
            <person name="Feng Y."/>
            <person name="Chen Y."/>
            <person name="Sun X."/>
            <person name="Zhang Y."/>
            <person name="Marsh G.A."/>
            <person name="Crameri G."/>
            <person name="Broder C.C."/>
            <person name="Frey K.G."/>
            <person name="Wang L.F."/>
            <person name="Wang J."/>
        </authorList>
    </citation>
    <scope>NUCLEOTIDE SEQUENCE [LARGE SCALE GENOMIC DNA]</scope>
</reference>
<feature type="domain" description="LRAT" evidence="6">
    <location>
        <begin position="922"/>
        <end position="1032"/>
    </location>
</feature>
<evidence type="ECO:0000256" key="2">
    <source>
        <dbReference type="ARBA" id="ARBA00022679"/>
    </source>
</evidence>
<feature type="domain" description="LRAT" evidence="6">
    <location>
        <begin position="814"/>
        <end position="926"/>
    </location>
</feature>
<keyword evidence="8" id="KW-1185">Reference proteome</keyword>
<feature type="domain" description="LRAT" evidence="6">
    <location>
        <begin position="454"/>
        <end position="564"/>
    </location>
</feature>
<keyword evidence="4" id="KW-0443">Lipid metabolism</keyword>
<feature type="domain" description="LRAT" evidence="6">
    <location>
        <begin position="1282"/>
        <end position="1398"/>
    </location>
</feature>
<feature type="domain" description="LRAT" evidence="6">
    <location>
        <begin position="1042"/>
        <end position="1152"/>
    </location>
</feature>
<dbReference type="GO" id="GO:0008970">
    <property type="term" value="F:phospholipase A1 activity"/>
    <property type="evidence" value="ECO:0007669"/>
    <property type="project" value="TreeGrafter"/>
</dbReference>
<accession>L5LBC9</accession>
<evidence type="ECO:0000256" key="3">
    <source>
        <dbReference type="ARBA" id="ARBA00022801"/>
    </source>
</evidence>
<dbReference type="Proteomes" id="UP000010556">
    <property type="component" value="Unassembled WGS sequence"/>
</dbReference>
<feature type="domain" description="LRAT" evidence="6">
    <location>
        <begin position="1162"/>
        <end position="1272"/>
    </location>
</feature>
<keyword evidence="2" id="KW-0808">Transferase</keyword>
<protein>
    <submittedName>
        <fullName evidence="7">Retinoic acid receptor responder protein 3</fullName>
    </submittedName>
</protein>
<sequence length="1479" mass="166863">MALWLMLYLGSSSAEGGVNSVSGAPTGLRVVKKQLLGNSSDKVDSHLDHLYEPLPIKQMISSEKEMVGEEMEDSVLSMNRKLFVTNLRYDKAHFRQIREEPKPGDLIEISRINSSHWALYVGGGYVIHLAPPGENSEAGACTGLGMVKRELIEHVVGNCSYKVNNHLDHLYKPRPIEEMLRSGKELVGKEMEYSDLSRNSERFVTDLRYGKARSRQFHAEPEPGDLIEISRIGSSHWALYVGDGDVIHLAPPGEVKRQLLVEVVGSCFYKVNNHLDHLYKPRPIEEMLRSGKELVGKEMEYSDLSRNSERFVTDLRYGKARSRQFREEPKPGDLIEILHIGYSHWALYEGNGYVIHLAPPGKNSEAGAPTGLGEVKRQLLVEVVGNCSYKVNNHLDHLYKPRPIEEMLRSGKEMVGKEMEYSALSRNCERFVTDLRYGKARSRKFHAEPKPGDLIEISRIGSSHWALYVGDGYVIHLAPPGENSEAGAPTGLGEVKRQLLVEVLENCSFKVNNHLDHLYKPRPVHEMLRSAKEMVGKEMEYSVLRRNCEHFVTDLRYGKACSRKIRAEPEPGDLIEISRIGSSHWALYVGDGYVIHLAPPGENSEAGAPTGLGVVRWQLLEEVVGNCSYEVNNHLDHLYKPRPIEEMLRSAKEMVGKKMEHSDLSRNCERFVTDLRYGKARSRQFREEPMPGDLIQIFRFFNSHWALYVGDGYVIHLAPTGENSEAGAPTGLGKVKRQLLVEVVGHCFYKVNNYLDHLYKPQPINEMLRSGIEMVGKEMEYSVLSRNCEHFVTDLRYGKARSRQFLEEPEPGDLIEISRIGSSHWALYVGNGHVIHLAPPGENSEAGAPTGLGVVRWQLLVEVVGNCSYKVNNHLDHLYKPRPIEEMLRSGKEMVGKEMEYSALSRNSEHFVTDLRPKPGDLIEISRIGSSHWALYVGNGYVIHLAPSGENSEAGSPTGLGEVKRELLVEVVGNCSYKVINHLDHLYKPRPIEEMLRSGKELVGKEMEYSDLSRNCERFVTDLRYGKARSRQIRAEPKPGDLIEISRIGSSHWALYEGNGYVIHLAPPGENSEAGAPTGLGEVKRQLLVEVVGNCFYKVNNHLDHLYKPRPIKEMLRSGKEMVGKEMEYSDLSRNCERLVINMRYGKSRSRQFREEPKPGDLIEISRIGSSHWVLYMGEGDVIHLAPPGENSEAGAPTGLGVVRWQLLVEVVGNCSFKVNNYLDHLYKPWPIKKIVEFGNWLVGKNMKHPVLSRNCEHFVTDLRYGNAHDLQLVEDPRPGDMIEISHRLYRDWALYVGDGYVIHLTAPGESCSIGPFNMPMFLSGRAEVTKEPLQKAAAGCSYKVNNHLDHKYRPRPVHEIITSAKEMIGNPKTYLVLRENSERFVADLRYGLLRRELSSEDPIPGDLIQIGDVYKHWAIYVGDGFVIHVKSEWSFRVSWCFCGGVTSPGSFFTVLPSSNSCLKKPLNGLQLEAASRTS</sequence>
<evidence type="ECO:0000256" key="5">
    <source>
        <dbReference type="SAM" id="SignalP"/>
    </source>
</evidence>
<evidence type="ECO:0000256" key="4">
    <source>
        <dbReference type="ARBA" id="ARBA00023098"/>
    </source>
</evidence>
<comment type="similarity">
    <text evidence="1">Belongs to the H-rev107 family.</text>
</comment>
<dbReference type="Gene3D" id="3.90.1720.10">
    <property type="entry name" value="endopeptidase domain like (from Nostoc punctiforme)"/>
    <property type="match status" value="12"/>
</dbReference>
<feature type="domain" description="LRAT" evidence="6">
    <location>
        <begin position="694"/>
        <end position="804"/>
    </location>
</feature>
<dbReference type="Pfam" id="PF04970">
    <property type="entry name" value="LRAT"/>
    <property type="match status" value="12"/>
</dbReference>
<dbReference type="PROSITE" id="PS51934">
    <property type="entry name" value="LRAT"/>
    <property type="match status" value="11"/>
</dbReference>
<gene>
    <name evidence="7" type="ORF">MDA_GLEAN10009115</name>
</gene>
<feature type="domain" description="LRAT" evidence="6">
    <location>
        <begin position="226"/>
        <end position="324"/>
    </location>
</feature>
<evidence type="ECO:0000313" key="7">
    <source>
        <dbReference type="EMBL" id="ELK23472.1"/>
    </source>
</evidence>
<feature type="domain" description="LRAT" evidence="6">
    <location>
        <begin position="334"/>
        <end position="444"/>
    </location>
</feature>
<organism evidence="7 8">
    <name type="scientific">Myotis davidii</name>
    <name type="common">David's myotis</name>
    <dbReference type="NCBI Taxonomy" id="225400"/>
    <lineage>
        <taxon>Eukaryota</taxon>
        <taxon>Metazoa</taxon>
        <taxon>Chordata</taxon>
        <taxon>Craniata</taxon>
        <taxon>Vertebrata</taxon>
        <taxon>Euteleostomi</taxon>
        <taxon>Mammalia</taxon>
        <taxon>Eutheria</taxon>
        <taxon>Laurasiatheria</taxon>
        <taxon>Chiroptera</taxon>
        <taxon>Yangochiroptera</taxon>
        <taxon>Vespertilionidae</taxon>
        <taxon>Myotis</taxon>
    </lineage>
</organism>
<dbReference type="GO" id="GO:0004623">
    <property type="term" value="F:phospholipase A2 activity"/>
    <property type="evidence" value="ECO:0007669"/>
    <property type="project" value="TreeGrafter"/>
</dbReference>
<feature type="domain" description="LRAT" evidence="6">
    <location>
        <begin position="574"/>
        <end position="684"/>
    </location>
</feature>
<feature type="signal peptide" evidence="5">
    <location>
        <begin position="1"/>
        <end position="16"/>
    </location>
</feature>
<dbReference type="InterPro" id="IPR007053">
    <property type="entry name" value="LRAT_dom"/>
</dbReference>
<keyword evidence="3" id="KW-0378">Hydrolase</keyword>
<evidence type="ECO:0000259" key="6">
    <source>
        <dbReference type="PROSITE" id="PS51934"/>
    </source>
</evidence>
<keyword evidence="7" id="KW-0675">Receptor</keyword>
<dbReference type="EMBL" id="KB113693">
    <property type="protein sequence ID" value="ELK23472.1"/>
    <property type="molecule type" value="Genomic_DNA"/>
</dbReference>
<dbReference type="GO" id="GO:0070292">
    <property type="term" value="P:N-acylphosphatidylethanolamine metabolic process"/>
    <property type="evidence" value="ECO:0007669"/>
    <property type="project" value="TreeGrafter"/>
</dbReference>
<dbReference type="GO" id="GO:0005737">
    <property type="term" value="C:cytoplasm"/>
    <property type="evidence" value="ECO:0007669"/>
    <property type="project" value="TreeGrafter"/>
</dbReference>
<dbReference type="PANTHER" id="PTHR13943">
    <property type="entry name" value="HRAS-LIKE SUPPRESSOR - RELATED"/>
    <property type="match status" value="1"/>
</dbReference>